<dbReference type="Proteomes" id="UP001152795">
    <property type="component" value="Unassembled WGS sequence"/>
</dbReference>
<dbReference type="InterPro" id="IPR008042">
    <property type="entry name" value="Retrotrans_Pao"/>
</dbReference>
<reference evidence="1" key="1">
    <citation type="submission" date="2020-04" db="EMBL/GenBank/DDBJ databases">
        <authorList>
            <person name="Alioto T."/>
            <person name="Alioto T."/>
            <person name="Gomez Garrido J."/>
        </authorList>
    </citation>
    <scope>NUCLEOTIDE SEQUENCE</scope>
    <source>
        <strain evidence="1">A484AB</strain>
    </source>
</reference>
<dbReference type="PANTHER" id="PTHR47331">
    <property type="entry name" value="PHD-TYPE DOMAIN-CONTAINING PROTEIN"/>
    <property type="match status" value="1"/>
</dbReference>
<dbReference type="AlphaFoldDB" id="A0A6S7FY61"/>
<protein>
    <submittedName>
        <fullName evidence="1">Uncharacterized protein</fullName>
    </submittedName>
</protein>
<gene>
    <name evidence="1" type="ORF">PACLA_8A057670</name>
</gene>
<evidence type="ECO:0000313" key="1">
    <source>
        <dbReference type="EMBL" id="CAB3984425.1"/>
    </source>
</evidence>
<proteinExistence type="predicted"/>
<organism evidence="1 2">
    <name type="scientific">Paramuricea clavata</name>
    <name type="common">Red gorgonian</name>
    <name type="synonym">Violescent sea-whip</name>
    <dbReference type="NCBI Taxonomy" id="317549"/>
    <lineage>
        <taxon>Eukaryota</taxon>
        <taxon>Metazoa</taxon>
        <taxon>Cnidaria</taxon>
        <taxon>Anthozoa</taxon>
        <taxon>Octocorallia</taxon>
        <taxon>Malacalcyonacea</taxon>
        <taxon>Plexauridae</taxon>
        <taxon>Paramuricea</taxon>
    </lineage>
</organism>
<accession>A0A6S7FY61</accession>
<dbReference type="OrthoDB" id="8052806at2759"/>
<dbReference type="Pfam" id="PF05380">
    <property type="entry name" value="Peptidase_A17"/>
    <property type="match status" value="1"/>
</dbReference>
<evidence type="ECO:0000313" key="2">
    <source>
        <dbReference type="Proteomes" id="UP001152795"/>
    </source>
</evidence>
<sequence length="276" mass="32426">MDDQEMSQDEKYVVHQFQESVNFDGERYEVELPRKTNCPKLVYNRKIAMKRLVNVEARLKRNREQLVMYKESKRQSTMINQRKYNIYCIILYLEKISCYYDGRRVENVFAKANGDKFPEACAKIIKEDTYVDDCLAGTNNEESAFTLYQDLANLMKIGGFDLVKWSTNSSQLRSRIPSDQRVPERIVCLDSDSEPLNSLGLSWDTEEDVFLFHQGNKLFELSDPKTKRSLVSISSKLFDPLRFIDPFTIRAMILYQEVWLRGFTWDAPLTQDIKEQ</sequence>
<keyword evidence="2" id="KW-1185">Reference proteome</keyword>
<comment type="caution">
    <text evidence="1">The sequence shown here is derived from an EMBL/GenBank/DDBJ whole genome shotgun (WGS) entry which is preliminary data.</text>
</comment>
<name>A0A6S7FY61_PARCT</name>
<dbReference type="EMBL" id="CACRXK020000738">
    <property type="protein sequence ID" value="CAB3984425.1"/>
    <property type="molecule type" value="Genomic_DNA"/>
</dbReference>